<evidence type="ECO:0000256" key="2">
    <source>
        <dbReference type="ARBA" id="ARBA00022737"/>
    </source>
</evidence>
<sequence length="270" mass="31741">MVGCCYQLFLTMSSSVEEEYRRTQEERRDHVKNLKLEYEFGCFEERRPESCQFLGEYRESIEQKFKEAYELFRNNCETFKYPKSCWKEAQYLLAGGHGIKTDVNKAIQKLDLACNDAKEPMKQSCRLLARVYYYGDENRPAESEKAEHFMKRACELEDWEGCWCLSVMYMSQDQKFLGKRHKIKDPQKEKKAKYRGSLPVDMQKALHYGILACDNNVVESCFNVQRMYYLGDGIPRDLDKAKEYMDKGVQLLKIAKSQESVQPFVGISNQ</sequence>
<dbReference type="AlphaFoldDB" id="A0A914EG21"/>
<dbReference type="GO" id="GO:0005758">
    <property type="term" value="C:mitochondrial intermembrane space"/>
    <property type="evidence" value="ECO:0007669"/>
    <property type="project" value="TreeGrafter"/>
</dbReference>
<dbReference type="WBParaSite" id="ACRNAN_scaffold7504.g11482.t1">
    <property type="protein sequence ID" value="ACRNAN_scaffold7504.g11482.t1"/>
    <property type="gene ID" value="ACRNAN_scaffold7504.g11482"/>
</dbReference>
<protein>
    <submittedName>
        <fullName evidence="4">Uncharacterized protein</fullName>
    </submittedName>
</protein>
<evidence type="ECO:0000313" key="4">
    <source>
        <dbReference type="WBParaSite" id="ACRNAN_scaffold7504.g11482.t1"/>
    </source>
</evidence>
<organism evidence="3 4">
    <name type="scientific">Acrobeloides nanus</name>
    <dbReference type="NCBI Taxonomy" id="290746"/>
    <lineage>
        <taxon>Eukaryota</taxon>
        <taxon>Metazoa</taxon>
        <taxon>Ecdysozoa</taxon>
        <taxon>Nematoda</taxon>
        <taxon>Chromadorea</taxon>
        <taxon>Rhabditida</taxon>
        <taxon>Tylenchina</taxon>
        <taxon>Cephalobomorpha</taxon>
        <taxon>Cephaloboidea</taxon>
        <taxon>Cephalobidae</taxon>
        <taxon>Acrobeloides</taxon>
    </lineage>
</organism>
<comment type="similarity">
    <text evidence="1">Belongs to the hcp beta-lactamase family.</text>
</comment>
<dbReference type="Proteomes" id="UP000887540">
    <property type="component" value="Unplaced"/>
</dbReference>
<dbReference type="PANTHER" id="PTHR13891">
    <property type="entry name" value="CYTOCHROME C OXIDASE ASSEMBLY FACTOR 7"/>
    <property type="match status" value="1"/>
</dbReference>
<dbReference type="InterPro" id="IPR040239">
    <property type="entry name" value="HcpB-like"/>
</dbReference>
<accession>A0A914EG21</accession>
<dbReference type="SMART" id="SM00671">
    <property type="entry name" value="SEL1"/>
    <property type="match status" value="3"/>
</dbReference>
<dbReference type="SUPFAM" id="SSF81901">
    <property type="entry name" value="HCP-like"/>
    <property type="match status" value="1"/>
</dbReference>
<dbReference type="Gene3D" id="1.25.40.10">
    <property type="entry name" value="Tetratricopeptide repeat domain"/>
    <property type="match status" value="1"/>
</dbReference>
<evidence type="ECO:0000313" key="3">
    <source>
        <dbReference type="Proteomes" id="UP000887540"/>
    </source>
</evidence>
<proteinExistence type="inferred from homology"/>
<dbReference type="InterPro" id="IPR006597">
    <property type="entry name" value="Sel1-like"/>
</dbReference>
<reference evidence="4" key="1">
    <citation type="submission" date="2022-11" db="UniProtKB">
        <authorList>
            <consortium name="WormBaseParasite"/>
        </authorList>
    </citation>
    <scope>IDENTIFICATION</scope>
</reference>
<dbReference type="PANTHER" id="PTHR13891:SF1">
    <property type="entry name" value="CYTOCHROME C OXIDASE ASSEMBLY FACTOR 7"/>
    <property type="match status" value="1"/>
</dbReference>
<evidence type="ECO:0000256" key="1">
    <source>
        <dbReference type="ARBA" id="ARBA00008486"/>
    </source>
</evidence>
<dbReference type="InterPro" id="IPR011990">
    <property type="entry name" value="TPR-like_helical_dom_sf"/>
</dbReference>
<keyword evidence="2" id="KW-0677">Repeat</keyword>
<dbReference type="Pfam" id="PF08238">
    <property type="entry name" value="Sel1"/>
    <property type="match status" value="4"/>
</dbReference>
<keyword evidence="3" id="KW-1185">Reference proteome</keyword>
<name>A0A914EG21_9BILA</name>